<dbReference type="Proteomes" id="UP000243217">
    <property type="component" value="Unassembled WGS sequence"/>
</dbReference>
<reference evidence="2 3" key="1">
    <citation type="journal article" date="2014" name="Genome Biol. Evol.">
        <title>The secreted proteins of Achlya hypogyna and Thraustotheca clavata identify the ancestral oomycete secretome and reveal gene acquisitions by horizontal gene transfer.</title>
        <authorList>
            <person name="Misner I."/>
            <person name="Blouin N."/>
            <person name="Leonard G."/>
            <person name="Richards T.A."/>
            <person name="Lane C.E."/>
        </authorList>
    </citation>
    <scope>NUCLEOTIDE SEQUENCE [LARGE SCALE GENOMIC DNA]</scope>
    <source>
        <strain evidence="2 3">ATCC 34112</strain>
    </source>
</reference>
<dbReference type="InterPro" id="IPR050509">
    <property type="entry name" value="CoA-transferase_III"/>
</dbReference>
<dbReference type="Gene3D" id="3.40.50.10540">
    <property type="entry name" value="Crotonobetainyl-coa:carnitine coa-transferase, domain 1"/>
    <property type="match status" value="1"/>
</dbReference>
<dbReference type="PANTHER" id="PTHR48228:SF4">
    <property type="entry name" value="BLR3030 PROTEIN"/>
    <property type="match status" value="1"/>
</dbReference>
<organism evidence="2 3">
    <name type="scientific">Thraustotheca clavata</name>
    <dbReference type="NCBI Taxonomy" id="74557"/>
    <lineage>
        <taxon>Eukaryota</taxon>
        <taxon>Sar</taxon>
        <taxon>Stramenopiles</taxon>
        <taxon>Oomycota</taxon>
        <taxon>Saprolegniomycetes</taxon>
        <taxon>Saprolegniales</taxon>
        <taxon>Achlyaceae</taxon>
        <taxon>Thraustotheca</taxon>
    </lineage>
</organism>
<name>A0A1W0A2D5_9STRA</name>
<dbReference type="GO" id="GO:0003824">
    <property type="term" value="F:catalytic activity"/>
    <property type="evidence" value="ECO:0007669"/>
    <property type="project" value="InterPro"/>
</dbReference>
<dbReference type="OrthoDB" id="5863171at2759"/>
<dbReference type="Pfam" id="PF02515">
    <property type="entry name" value="CoA_transf_3"/>
    <property type="match status" value="1"/>
</dbReference>
<dbReference type="PANTHER" id="PTHR48228">
    <property type="entry name" value="SUCCINYL-COA--D-CITRAMALATE COA-TRANSFERASE"/>
    <property type="match status" value="1"/>
</dbReference>
<dbReference type="InterPro" id="IPR003673">
    <property type="entry name" value="CoA-Trfase_fam_III"/>
</dbReference>
<protein>
    <submittedName>
        <fullName evidence="2">Uncharacterized protein</fullName>
    </submittedName>
</protein>
<evidence type="ECO:0000256" key="1">
    <source>
        <dbReference type="ARBA" id="ARBA00008383"/>
    </source>
</evidence>
<sequence>MCAAALRSPEEWQNHPMAQHIANTYASDGNVPFAFNHFPSTIKTDLKSALGNASNCLSGLRVVSFTRVLAGPIAGRTLASHGADVLWVTAPHLPSLPNVDGDTSRGKRTIQLDLRKDDDAAKLKELLREADVFIDAYRPGALAKLGFDVSDVLELNPSMVIGRICAYGHTGPWGGKRGFDSLVQTATGINSAEAKAFNSATPRALPTQALDHASGYLLAFGVLAALYRKLCGISTGGDVVDVTLAWTGEWLKSLGAGNITNPSLSPEDTAAYSELIKLNNGATACFARRAPQMKPAPEFTRYPTSLASDEPVWLPRS</sequence>
<evidence type="ECO:0000313" key="2">
    <source>
        <dbReference type="EMBL" id="OQS04443.1"/>
    </source>
</evidence>
<dbReference type="SUPFAM" id="SSF89796">
    <property type="entry name" value="CoA-transferase family III (CaiB/BaiF)"/>
    <property type="match status" value="1"/>
</dbReference>
<dbReference type="InterPro" id="IPR023606">
    <property type="entry name" value="CoA-Trfase_III_dom_1_sf"/>
</dbReference>
<comment type="caution">
    <text evidence="2">The sequence shown here is derived from an EMBL/GenBank/DDBJ whole genome shotgun (WGS) entry which is preliminary data.</text>
</comment>
<dbReference type="AlphaFoldDB" id="A0A1W0A2D5"/>
<dbReference type="EMBL" id="JNBS01000614">
    <property type="protein sequence ID" value="OQS04443.1"/>
    <property type="molecule type" value="Genomic_DNA"/>
</dbReference>
<gene>
    <name evidence="2" type="ORF">THRCLA_20883</name>
</gene>
<proteinExistence type="inferred from homology"/>
<evidence type="ECO:0000313" key="3">
    <source>
        <dbReference type="Proteomes" id="UP000243217"/>
    </source>
</evidence>
<keyword evidence="3" id="KW-1185">Reference proteome</keyword>
<dbReference type="STRING" id="74557.A0A1W0A2D5"/>
<comment type="similarity">
    <text evidence="1">Belongs to the CoA-transferase III family.</text>
</comment>
<accession>A0A1W0A2D5</accession>